<comment type="caution">
    <text evidence="3">The sequence shown here is derived from an EMBL/GenBank/DDBJ whole genome shotgun (WGS) entry which is preliminary data.</text>
</comment>
<proteinExistence type="predicted"/>
<evidence type="ECO:0000256" key="1">
    <source>
        <dbReference type="SAM" id="MobiDB-lite"/>
    </source>
</evidence>
<dbReference type="AlphaFoldDB" id="A0A2T0LZZ2"/>
<feature type="region of interest" description="Disordered" evidence="1">
    <location>
        <begin position="1"/>
        <end position="23"/>
    </location>
</feature>
<feature type="compositionally biased region" description="Polar residues" evidence="1">
    <location>
        <begin position="1"/>
        <end position="10"/>
    </location>
</feature>
<sequence length="154" mass="16733">MLPGQATSSDAVPADRYGKVRPPGTTQRPLRGWRLWVFLAVALLAAGSVAFVGYRNLGEAPIEAQRVAFAERPGNAMEVTIDVLRDDPRRAAVCIVRVRDISGAESGRREVYVPPGGERFSTVVRSTTRPVTADVYGCSYNVPEYLSTPERPTG</sequence>
<evidence type="ECO:0000313" key="3">
    <source>
        <dbReference type="EMBL" id="PRX49901.1"/>
    </source>
</evidence>
<dbReference type="Proteomes" id="UP000238362">
    <property type="component" value="Unassembled WGS sequence"/>
</dbReference>
<name>A0A2T0LZZ2_9PSEU</name>
<organism evidence="3 4">
    <name type="scientific">Prauserella shujinwangii</name>
    <dbReference type="NCBI Taxonomy" id="1453103"/>
    <lineage>
        <taxon>Bacteria</taxon>
        <taxon>Bacillati</taxon>
        <taxon>Actinomycetota</taxon>
        <taxon>Actinomycetes</taxon>
        <taxon>Pseudonocardiales</taxon>
        <taxon>Pseudonocardiaceae</taxon>
        <taxon>Prauserella</taxon>
    </lineage>
</organism>
<keyword evidence="4" id="KW-1185">Reference proteome</keyword>
<keyword evidence="2" id="KW-1133">Transmembrane helix</keyword>
<accession>A0A2T0LZZ2</accession>
<dbReference type="InterPro" id="IPR025443">
    <property type="entry name" value="DUF4307"/>
</dbReference>
<evidence type="ECO:0000256" key="2">
    <source>
        <dbReference type="SAM" id="Phobius"/>
    </source>
</evidence>
<reference evidence="3 4" key="1">
    <citation type="submission" date="2018-03" db="EMBL/GenBank/DDBJ databases">
        <title>Genomic Encyclopedia of Type Strains, Phase III (KMG-III): the genomes of soil and plant-associated and newly described type strains.</title>
        <authorList>
            <person name="Whitman W."/>
        </authorList>
    </citation>
    <scope>NUCLEOTIDE SEQUENCE [LARGE SCALE GENOMIC DNA]</scope>
    <source>
        <strain evidence="3 4">CGMCC 4.7125</strain>
    </source>
</reference>
<keyword evidence="2" id="KW-0472">Membrane</keyword>
<dbReference type="EMBL" id="PVNH01000002">
    <property type="protein sequence ID" value="PRX49901.1"/>
    <property type="molecule type" value="Genomic_DNA"/>
</dbReference>
<feature type="transmembrane region" description="Helical" evidence="2">
    <location>
        <begin position="33"/>
        <end position="54"/>
    </location>
</feature>
<dbReference type="RefSeq" id="WP_425440437.1">
    <property type="nucleotide sequence ID" value="NZ_PVNH01000002.1"/>
</dbReference>
<protein>
    <submittedName>
        <fullName evidence="3">Uncharacterized protein DUF4307</fullName>
    </submittedName>
</protein>
<dbReference type="Pfam" id="PF14155">
    <property type="entry name" value="DUF4307"/>
    <property type="match status" value="1"/>
</dbReference>
<gene>
    <name evidence="3" type="ORF">B0I33_10214</name>
</gene>
<keyword evidence="2" id="KW-0812">Transmembrane</keyword>
<evidence type="ECO:0000313" key="4">
    <source>
        <dbReference type="Proteomes" id="UP000238362"/>
    </source>
</evidence>